<keyword evidence="1" id="KW-0560">Oxidoreductase</keyword>
<dbReference type="Proteomes" id="UP000663880">
    <property type="component" value="Unassembled WGS sequence"/>
</dbReference>
<dbReference type="PRINTS" id="PR00081">
    <property type="entry name" value="GDHRDH"/>
</dbReference>
<evidence type="ECO:0000313" key="2">
    <source>
        <dbReference type="EMBL" id="CAF4791289.1"/>
    </source>
</evidence>
<protein>
    <submittedName>
        <fullName evidence="2">Uncharacterized protein</fullName>
    </submittedName>
</protein>
<dbReference type="OrthoDB" id="47007at2759"/>
<dbReference type="PROSITE" id="PS00061">
    <property type="entry name" value="ADH_SHORT"/>
    <property type="match status" value="1"/>
</dbReference>
<name>A0A821NTK6_9NEOP</name>
<dbReference type="AlphaFoldDB" id="A0A821NTK6"/>
<reference evidence="2" key="1">
    <citation type="submission" date="2021-02" db="EMBL/GenBank/DDBJ databases">
        <authorList>
            <person name="Steward A R."/>
        </authorList>
    </citation>
    <scope>NUCLEOTIDE SEQUENCE</scope>
</reference>
<dbReference type="GO" id="GO:0016491">
    <property type="term" value="F:oxidoreductase activity"/>
    <property type="evidence" value="ECO:0007669"/>
    <property type="project" value="UniProtKB-KW"/>
</dbReference>
<evidence type="ECO:0000256" key="1">
    <source>
        <dbReference type="ARBA" id="ARBA00023002"/>
    </source>
</evidence>
<dbReference type="EMBL" id="CAJOBZ010000005">
    <property type="protein sequence ID" value="CAF4791289.1"/>
    <property type="molecule type" value="Genomic_DNA"/>
</dbReference>
<comment type="caution">
    <text evidence="2">The sequence shown here is derived from an EMBL/GenBank/DDBJ whole genome shotgun (WGS) entry which is preliminary data.</text>
</comment>
<dbReference type="FunFam" id="3.40.50.720:FF:000084">
    <property type="entry name" value="Short-chain dehydrogenase reductase"/>
    <property type="match status" value="1"/>
</dbReference>
<keyword evidence="3" id="KW-1185">Reference proteome</keyword>
<dbReference type="SUPFAM" id="SSF51735">
    <property type="entry name" value="NAD(P)-binding Rossmann-fold domains"/>
    <property type="match status" value="1"/>
</dbReference>
<dbReference type="Gene3D" id="3.40.50.720">
    <property type="entry name" value="NAD(P)-binding Rossmann-like Domain"/>
    <property type="match status" value="1"/>
</dbReference>
<gene>
    <name evidence="2" type="ORF">PMACD_LOCUS2911</name>
</gene>
<dbReference type="PANTHER" id="PTHR43975:SF2">
    <property type="entry name" value="EG:BACR7A4.14 PROTEIN-RELATED"/>
    <property type="match status" value="1"/>
</dbReference>
<proteinExistence type="predicted"/>
<organism evidence="2 3">
    <name type="scientific">Pieris macdunnoughi</name>
    <dbReference type="NCBI Taxonomy" id="345717"/>
    <lineage>
        <taxon>Eukaryota</taxon>
        <taxon>Metazoa</taxon>
        <taxon>Ecdysozoa</taxon>
        <taxon>Arthropoda</taxon>
        <taxon>Hexapoda</taxon>
        <taxon>Insecta</taxon>
        <taxon>Pterygota</taxon>
        <taxon>Neoptera</taxon>
        <taxon>Endopterygota</taxon>
        <taxon>Lepidoptera</taxon>
        <taxon>Glossata</taxon>
        <taxon>Ditrysia</taxon>
        <taxon>Papilionoidea</taxon>
        <taxon>Pieridae</taxon>
        <taxon>Pierinae</taxon>
        <taxon>Pieris</taxon>
    </lineage>
</organism>
<evidence type="ECO:0000313" key="3">
    <source>
        <dbReference type="Proteomes" id="UP000663880"/>
    </source>
</evidence>
<dbReference type="PANTHER" id="PTHR43975">
    <property type="entry name" value="ZGC:101858"/>
    <property type="match status" value="1"/>
</dbReference>
<dbReference type="InterPro" id="IPR002347">
    <property type="entry name" value="SDR_fam"/>
</dbReference>
<dbReference type="Pfam" id="PF13561">
    <property type="entry name" value="adh_short_C2"/>
    <property type="match status" value="1"/>
</dbReference>
<dbReference type="InterPro" id="IPR036291">
    <property type="entry name" value="NAD(P)-bd_dom_sf"/>
</dbReference>
<dbReference type="InterPro" id="IPR020904">
    <property type="entry name" value="Sc_DH/Rdtase_CS"/>
</dbReference>
<dbReference type="PRINTS" id="PR00080">
    <property type="entry name" value="SDRFAMILY"/>
</dbReference>
<accession>A0A821NTK6</accession>
<sequence length="251" mass="26528">MSFVNKTVLVTGASSGIGAATAIEFAKEGATVAIVGRNEGKLLKIAKQIDQIGAKYLVIKADVSEDHEIKRVIEEVISKFTKLDVLVNNAGLITFGSILDGRILEAFDSVMKVNIRAHINITNLAAPYLIKSKGNIVNVSSVVGTLTGTIGMTPYCITKAALSHFSRCAALELAEKGVRVNTVSPGPVATDILENAGLGSTKMEDVLPETPLKRVSDSVEVANVILFLASAKANGITGSEYIIDNGWCIKN</sequence>